<dbReference type="PANTHER" id="PTHR33710">
    <property type="entry name" value="BNAC02G09200D PROTEIN"/>
    <property type="match status" value="1"/>
</dbReference>
<protein>
    <recommendedName>
        <fullName evidence="3">Reverse transcriptase</fullName>
    </recommendedName>
</protein>
<dbReference type="Proteomes" id="UP001472677">
    <property type="component" value="Unassembled WGS sequence"/>
</dbReference>
<gene>
    <name evidence="1" type="ORF">V6N12_020472</name>
</gene>
<reference evidence="1 2" key="1">
    <citation type="journal article" date="2024" name="G3 (Bethesda)">
        <title>Genome assembly of Hibiscus sabdariffa L. provides insights into metabolisms of medicinal natural products.</title>
        <authorList>
            <person name="Kim T."/>
        </authorList>
    </citation>
    <scope>NUCLEOTIDE SEQUENCE [LARGE SCALE GENOMIC DNA]</scope>
    <source>
        <strain evidence="1">TK-2024</strain>
        <tissue evidence="1">Old leaves</tissue>
    </source>
</reference>
<comment type="caution">
    <text evidence="1">The sequence shown here is derived from an EMBL/GenBank/DDBJ whole genome shotgun (WGS) entry which is preliminary data.</text>
</comment>
<keyword evidence="2" id="KW-1185">Reference proteome</keyword>
<name>A0ABR2CYT3_9ROSI</name>
<accession>A0ABR2CYT3</accession>
<dbReference type="EMBL" id="JBBPBM010000039">
    <property type="protein sequence ID" value="KAK8525990.1"/>
    <property type="molecule type" value="Genomic_DNA"/>
</dbReference>
<organism evidence="1 2">
    <name type="scientific">Hibiscus sabdariffa</name>
    <name type="common">roselle</name>
    <dbReference type="NCBI Taxonomy" id="183260"/>
    <lineage>
        <taxon>Eukaryota</taxon>
        <taxon>Viridiplantae</taxon>
        <taxon>Streptophyta</taxon>
        <taxon>Embryophyta</taxon>
        <taxon>Tracheophyta</taxon>
        <taxon>Spermatophyta</taxon>
        <taxon>Magnoliopsida</taxon>
        <taxon>eudicotyledons</taxon>
        <taxon>Gunneridae</taxon>
        <taxon>Pentapetalae</taxon>
        <taxon>rosids</taxon>
        <taxon>malvids</taxon>
        <taxon>Malvales</taxon>
        <taxon>Malvaceae</taxon>
        <taxon>Malvoideae</taxon>
        <taxon>Hibiscus</taxon>
    </lineage>
</organism>
<evidence type="ECO:0000313" key="2">
    <source>
        <dbReference type="Proteomes" id="UP001472677"/>
    </source>
</evidence>
<dbReference type="PANTHER" id="PTHR33710:SF79">
    <property type="entry name" value="OS06G0205337 PROTEIN"/>
    <property type="match status" value="1"/>
</dbReference>
<evidence type="ECO:0008006" key="3">
    <source>
        <dbReference type="Google" id="ProtNLM"/>
    </source>
</evidence>
<sequence length="134" mass="15666">MEIPNNGRSFTWSNQRCNDKAILEKFDQTLSSLEWSFLFPKTIPIIDVAIVSDHSPIILLVNGVVKKAKKDFKFESRWLIEEECSQVVKEEWESKENDSSRGTFRVKLRRTKVNLSKWNKEKFGTTSLTKEILQ</sequence>
<proteinExistence type="predicted"/>
<evidence type="ECO:0000313" key="1">
    <source>
        <dbReference type="EMBL" id="KAK8525990.1"/>
    </source>
</evidence>